<dbReference type="RefSeq" id="WP_188127631.1">
    <property type="nucleotide sequence ID" value="NZ_BOMP01000206.1"/>
</dbReference>
<protein>
    <submittedName>
        <fullName evidence="2">Uncharacterized protein</fullName>
    </submittedName>
</protein>
<dbReference type="Proteomes" id="UP000631312">
    <property type="component" value="Unassembled WGS sequence"/>
</dbReference>
<name>A0A7W7MM91_9ACTN</name>
<comment type="caution">
    <text evidence="2">The sequence shown here is derived from an EMBL/GenBank/DDBJ whole genome shotgun (WGS) entry which is preliminary data.</text>
</comment>
<sequence>MSPETPACGKPSDIPLFRCTKTKDHKGERHTAVVPGIGSYTWGYVPTDEEGQA</sequence>
<organism evidence="2 3">
    <name type="scientific">Actinoplanes lobatus</name>
    <dbReference type="NCBI Taxonomy" id="113568"/>
    <lineage>
        <taxon>Bacteria</taxon>
        <taxon>Bacillati</taxon>
        <taxon>Actinomycetota</taxon>
        <taxon>Actinomycetes</taxon>
        <taxon>Micromonosporales</taxon>
        <taxon>Micromonosporaceae</taxon>
        <taxon>Actinoplanes</taxon>
    </lineage>
</organism>
<dbReference type="EMBL" id="BOMP01000206">
    <property type="protein sequence ID" value="GIE46386.1"/>
    <property type="molecule type" value="Genomic_DNA"/>
</dbReference>
<dbReference type="Proteomes" id="UP000590511">
    <property type="component" value="Unassembled WGS sequence"/>
</dbReference>
<dbReference type="AlphaFoldDB" id="A0A7W7MM91"/>
<evidence type="ECO:0000313" key="3">
    <source>
        <dbReference type="Proteomes" id="UP000590511"/>
    </source>
</evidence>
<dbReference type="EMBL" id="JACHNC010000002">
    <property type="protein sequence ID" value="MBB4755328.1"/>
    <property type="molecule type" value="Genomic_DNA"/>
</dbReference>
<reference evidence="1 4" key="2">
    <citation type="submission" date="2021-01" db="EMBL/GenBank/DDBJ databases">
        <title>Whole genome shotgun sequence of Actinoplanes lobatus NBRC 12513.</title>
        <authorList>
            <person name="Komaki H."/>
            <person name="Tamura T."/>
        </authorList>
    </citation>
    <scope>NUCLEOTIDE SEQUENCE [LARGE SCALE GENOMIC DNA]</scope>
    <source>
        <strain evidence="1 4">NBRC 12513</strain>
    </source>
</reference>
<evidence type="ECO:0000313" key="4">
    <source>
        <dbReference type="Proteomes" id="UP000631312"/>
    </source>
</evidence>
<evidence type="ECO:0000313" key="1">
    <source>
        <dbReference type="EMBL" id="GIE46386.1"/>
    </source>
</evidence>
<accession>A0A7W7MM91</accession>
<reference evidence="2 3" key="1">
    <citation type="submission" date="2020-08" db="EMBL/GenBank/DDBJ databases">
        <title>Sequencing the genomes of 1000 actinobacteria strains.</title>
        <authorList>
            <person name="Klenk H.-P."/>
        </authorList>
    </citation>
    <scope>NUCLEOTIDE SEQUENCE [LARGE SCALE GENOMIC DNA]</scope>
    <source>
        <strain evidence="2 3">DSM 43150</strain>
    </source>
</reference>
<proteinExistence type="predicted"/>
<keyword evidence="4" id="KW-1185">Reference proteome</keyword>
<gene>
    <name evidence="1" type="ORF">Alo02nite_92840</name>
    <name evidence="2" type="ORF">BJ964_009599</name>
</gene>
<evidence type="ECO:0000313" key="2">
    <source>
        <dbReference type="EMBL" id="MBB4755328.1"/>
    </source>
</evidence>